<reference evidence="1" key="1">
    <citation type="thesis" date="2020" institute="ProQuest LLC" country="789 East Eisenhower Parkway, Ann Arbor, MI, USA">
        <title>Comparative Genomics and Chromosome Evolution.</title>
        <authorList>
            <person name="Mudd A.B."/>
        </authorList>
    </citation>
    <scope>NUCLEOTIDE SEQUENCE</scope>
    <source>
        <strain evidence="1">HN-11 Male</strain>
        <tissue evidence="1">Kidney and liver</tissue>
    </source>
</reference>
<dbReference type="Proteomes" id="UP000770717">
    <property type="component" value="Unassembled WGS sequence"/>
</dbReference>
<protein>
    <submittedName>
        <fullName evidence="1">Uncharacterized protein</fullName>
    </submittedName>
</protein>
<evidence type="ECO:0000313" key="1">
    <source>
        <dbReference type="EMBL" id="KAG9462453.1"/>
    </source>
</evidence>
<proteinExistence type="predicted"/>
<dbReference type="EMBL" id="WNTK01011243">
    <property type="protein sequence ID" value="KAG9462453.1"/>
    <property type="molecule type" value="Genomic_DNA"/>
</dbReference>
<gene>
    <name evidence="1" type="ORF">GDO78_014098</name>
</gene>
<comment type="caution">
    <text evidence="1">The sequence shown here is derived from an EMBL/GenBank/DDBJ whole genome shotgun (WGS) entry which is preliminary data.</text>
</comment>
<name>A0A8J6BH20_ELECQ</name>
<keyword evidence="2" id="KW-1185">Reference proteome</keyword>
<accession>A0A8J6BH20</accession>
<organism evidence="1 2">
    <name type="scientific">Eleutherodactylus coqui</name>
    <name type="common">Puerto Rican coqui</name>
    <dbReference type="NCBI Taxonomy" id="57060"/>
    <lineage>
        <taxon>Eukaryota</taxon>
        <taxon>Metazoa</taxon>
        <taxon>Chordata</taxon>
        <taxon>Craniata</taxon>
        <taxon>Vertebrata</taxon>
        <taxon>Euteleostomi</taxon>
        <taxon>Amphibia</taxon>
        <taxon>Batrachia</taxon>
        <taxon>Anura</taxon>
        <taxon>Neobatrachia</taxon>
        <taxon>Hyloidea</taxon>
        <taxon>Eleutherodactylidae</taxon>
        <taxon>Eleutherodactylinae</taxon>
        <taxon>Eleutherodactylus</taxon>
        <taxon>Eleutherodactylus</taxon>
    </lineage>
</organism>
<evidence type="ECO:0000313" key="2">
    <source>
        <dbReference type="Proteomes" id="UP000770717"/>
    </source>
</evidence>
<sequence length="67" mass="7768">MILFALAVAYHSPVRNRCLLINYIYNRHLTILTTTGPKGPPATEEHSWHRCHVCVINISKLLYYNTE</sequence>
<dbReference type="AlphaFoldDB" id="A0A8J6BH20"/>